<sequence length="560" mass="60533">MNKEEERKKTFKKSIDIDEGRRRREETTLQIRKSKKDVRLAKRRQMPAAMDNGDTPAGLAASSMLAMGGVAPGGYGAVDHGGGGAMATDGSSGNKLENLPQMIQGVMGADPTVQTECTTQFRRLLSIEKNPPIQQVIESGVVPRFVEFLGRDDNPALQFEAAWALTNIASGTSEHTKVVMEVGAVPIFVRLLMSTNDDVREQAVWALGNIAGDSPPCRDLVLQCGAMPPLLSQLHQGSKLSMLRNATWTLSNFCRGKPQPDFEAVKPSLSTLSQLIFSPDEEVLTDACWALSYLSDGPNEKIQSVIEAGVCRRLVELLLNPSPAVQTPALRTVGNIVTGDDLQTQFIINNNALPCLLALLSSPKKGIRKEACWTISNITAGNKDQIQAVVDNNIIPPLIQLLTNAEFDIRKEAAWAISNATSGGSPAQIKFLVQQGCIRPLCDLLTVNDAKIVTIALEGLENILKVGDEEANVTGSHNEMSTYVAEAEGLSKIEELQHHSNNDIYEKCVNILEKYFGVDEEEEMANIAPEMAEGGGQFAFSAPQGMDDGNGGAPTFDFGN</sequence>
<dbReference type="InterPro" id="IPR032413">
    <property type="entry name" value="Arm_3"/>
</dbReference>
<dbReference type="FunFam" id="1.25.10.10:FF:000021">
    <property type="entry name" value="Importin subunit alpha"/>
    <property type="match status" value="1"/>
</dbReference>
<dbReference type="Proteomes" id="UP000001449">
    <property type="component" value="Chromosome 23"/>
</dbReference>
<protein>
    <recommendedName>
        <fullName evidence="5">Importin subunit alpha</fullName>
    </recommendedName>
</protein>
<dbReference type="HOGENOM" id="CLU_018084_6_0_1"/>
<reference evidence="9 10" key="2">
    <citation type="journal article" date="2008" name="Nature">
        <title>The Phaeodactylum genome reveals the evolutionary history of diatom genomes.</title>
        <authorList>
            <person name="Bowler C."/>
            <person name="Allen A.E."/>
            <person name="Badger J.H."/>
            <person name="Grimwood J."/>
            <person name="Jabbari K."/>
            <person name="Kuo A."/>
            <person name="Maheswari U."/>
            <person name="Martens C."/>
            <person name="Maumus F."/>
            <person name="Otillar R.P."/>
            <person name="Rayko E."/>
            <person name="Salamov A."/>
            <person name="Vandepoele K."/>
            <person name="Beszteri B."/>
            <person name="Gruber A."/>
            <person name="Heijde M."/>
            <person name="Katinka M."/>
            <person name="Mock T."/>
            <person name="Valentin K."/>
            <person name="Verret F."/>
            <person name="Berges J.A."/>
            <person name="Brownlee C."/>
            <person name="Cadoret J.P."/>
            <person name="Chiovitti A."/>
            <person name="Choi C.J."/>
            <person name="Coesel S."/>
            <person name="De Martino A."/>
            <person name="Detter J.C."/>
            <person name="Durkin C."/>
            <person name="Falciatore A."/>
            <person name="Fournet J."/>
            <person name="Haruta M."/>
            <person name="Huysman M.J."/>
            <person name="Jenkins B.D."/>
            <person name="Jiroutova K."/>
            <person name="Jorgensen R.E."/>
            <person name="Joubert Y."/>
            <person name="Kaplan A."/>
            <person name="Kroger N."/>
            <person name="Kroth P.G."/>
            <person name="La Roche J."/>
            <person name="Lindquist E."/>
            <person name="Lommer M."/>
            <person name="Martin-Jezequel V."/>
            <person name="Lopez P.J."/>
            <person name="Lucas S."/>
            <person name="Mangogna M."/>
            <person name="McGinnis K."/>
            <person name="Medlin L.K."/>
            <person name="Montsant A."/>
            <person name="Oudot-Le Secq M.P."/>
            <person name="Napoli C."/>
            <person name="Obornik M."/>
            <person name="Parker M.S."/>
            <person name="Petit J.L."/>
            <person name="Porcel B.M."/>
            <person name="Poulsen N."/>
            <person name="Robison M."/>
            <person name="Rychlewski L."/>
            <person name="Rynearson T.A."/>
            <person name="Schmutz J."/>
            <person name="Shapiro H."/>
            <person name="Siaut M."/>
            <person name="Stanley M."/>
            <person name="Sussman M.R."/>
            <person name="Taylor A.R."/>
            <person name="Vardi A."/>
            <person name="von Dassow P."/>
            <person name="Vyverman W."/>
            <person name="Willis A."/>
            <person name="Wyrwicz L.S."/>
            <person name="Rokhsar D.S."/>
            <person name="Weissenbach J."/>
            <person name="Armbrust E.V."/>
            <person name="Green B.R."/>
            <person name="Van de Peer Y."/>
            <person name="Grigoriev I.V."/>
        </authorList>
    </citation>
    <scope>NUCLEOTIDE SEQUENCE [LARGE SCALE GENOMIC DNA]</scope>
    <source>
        <strain evidence="9 10">CCMP1335</strain>
    </source>
</reference>
<dbReference type="Pfam" id="PF16186">
    <property type="entry name" value="Arm_3"/>
    <property type="match status" value="1"/>
</dbReference>
<dbReference type="GeneID" id="7448272"/>
<dbReference type="Pfam" id="PF01749">
    <property type="entry name" value="IBB"/>
    <property type="match status" value="1"/>
</dbReference>
<dbReference type="SUPFAM" id="SSF48371">
    <property type="entry name" value="ARM repeat"/>
    <property type="match status" value="1"/>
</dbReference>
<evidence type="ECO:0000313" key="10">
    <source>
        <dbReference type="Proteomes" id="UP000001449"/>
    </source>
</evidence>
<dbReference type="InterPro" id="IPR036975">
    <property type="entry name" value="Importin-a_IBB_sf"/>
</dbReference>
<dbReference type="EMBL" id="CM000654">
    <property type="protein sequence ID" value="EED87517.1"/>
    <property type="molecule type" value="Genomic_DNA"/>
</dbReference>
<dbReference type="GO" id="GO:0008139">
    <property type="term" value="F:nuclear localization sequence binding"/>
    <property type="evidence" value="ECO:0000318"/>
    <property type="project" value="GO_Central"/>
</dbReference>
<evidence type="ECO:0000256" key="5">
    <source>
        <dbReference type="PIRNR" id="PIRNR005673"/>
    </source>
</evidence>
<feature type="repeat" description="ARM" evidence="6">
    <location>
        <begin position="393"/>
        <end position="421"/>
    </location>
</feature>
<dbReference type="GO" id="GO:0005634">
    <property type="term" value="C:nucleus"/>
    <property type="evidence" value="ECO:0000318"/>
    <property type="project" value="GO_Central"/>
</dbReference>
<dbReference type="InterPro" id="IPR016024">
    <property type="entry name" value="ARM-type_fold"/>
</dbReference>
<dbReference type="STRING" id="35128.B8CG63"/>
<evidence type="ECO:0000256" key="1">
    <source>
        <dbReference type="ARBA" id="ARBA00010394"/>
    </source>
</evidence>
<dbReference type="InParanoid" id="B8CG63"/>
<comment type="similarity">
    <text evidence="1 5">Belongs to the importin alpha family.</text>
</comment>
<evidence type="ECO:0000256" key="6">
    <source>
        <dbReference type="PROSITE-ProRule" id="PRU00259"/>
    </source>
</evidence>
<dbReference type="Gene3D" id="1.20.5.690">
    <property type="entry name" value="Importin-alpha, importin-beta-binding domain"/>
    <property type="match status" value="1"/>
</dbReference>
<feature type="region of interest" description="Disordered" evidence="7">
    <location>
        <begin position="1"/>
        <end position="29"/>
    </location>
</feature>
<dbReference type="FunCoup" id="B8CG63">
    <property type="interactions" value="260"/>
</dbReference>
<dbReference type="GO" id="GO:0061608">
    <property type="term" value="F:nuclear import signal receptor activity"/>
    <property type="evidence" value="ECO:0000318"/>
    <property type="project" value="GO_Central"/>
</dbReference>
<evidence type="ECO:0000259" key="8">
    <source>
        <dbReference type="PROSITE" id="PS51214"/>
    </source>
</evidence>
<keyword evidence="10" id="KW-1185">Reference proteome</keyword>
<keyword evidence="4 5" id="KW-0653">Protein transport</keyword>
<name>B8CG63_THAPS</name>
<dbReference type="PANTHER" id="PTHR23316">
    <property type="entry name" value="IMPORTIN ALPHA"/>
    <property type="match status" value="1"/>
</dbReference>
<dbReference type="SMART" id="SM00185">
    <property type="entry name" value="ARM"/>
    <property type="match status" value="8"/>
</dbReference>
<dbReference type="AlphaFoldDB" id="B8CG63"/>
<dbReference type="eggNOG" id="KOG0166">
    <property type="taxonomic scope" value="Eukaryota"/>
</dbReference>
<dbReference type="InterPro" id="IPR011989">
    <property type="entry name" value="ARM-like"/>
</dbReference>
<dbReference type="PROSITE" id="PS51214">
    <property type="entry name" value="IBB"/>
    <property type="match status" value="1"/>
</dbReference>
<dbReference type="RefSeq" id="XP_002295213.1">
    <property type="nucleotide sequence ID" value="XM_002295177.1"/>
</dbReference>
<gene>
    <name evidence="9" type="ORF">THAPSDRAFT_43097</name>
</gene>
<dbReference type="OMA" id="MVRNATW"/>
<dbReference type="InterPro" id="IPR000225">
    <property type="entry name" value="Armadillo"/>
</dbReference>
<proteinExistence type="inferred from homology"/>
<evidence type="ECO:0000256" key="4">
    <source>
        <dbReference type="ARBA" id="ARBA00022927"/>
    </source>
</evidence>
<organism evidence="9 10">
    <name type="scientific">Thalassiosira pseudonana</name>
    <name type="common">Marine diatom</name>
    <name type="synonym">Cyclotella nana</name>
    <dbReference type="NCBI Taxonomy" id="35128"/>
    <lineage>
        <taxon>Eukaryota</taxon>
        <taxon>Sar</taxon>
        <taxon>Stramenopiles</taxon>
        <taxon>Ochrophyta</taxon>
        <taxon>Bacillariophyta</taxon>
        <taxon>Coscinodiscophyceae</taxon>
        <taxon>Thalassiosirophycidae</taxon>
        <taxon>Thalassiosirales</taxon>
        <taxon>Thalassiosiraceae</taxon>
        <taxon>Thalassiosira</taxon>
    </lineage>
</organism>
<keyword evidence="3" id="KW-0677">Repeat</keyword>
<accession>B8CG63</accession>
<dbReference type="Pfam" id="PF00514">
    <property type="entry name" value="Arm"/>
    <property type="match status" value="8"/>
</dbReference>
<dbReference type="GO" id="GO:0005737">
    <property type="term" value="C:cytoplasm"/>
    <property type="evidence" value="ECO:0007669"/>
    <property type="project" value="InterPro"/>
</dbReference>
<dbReference type="KEGG" id="tps:THAPSDRAFT_43097"/>
<evidence type="ECO:0000256" key="2">
    <source>
        <dbReference type="ARBA" id="ARBA00022448"/>
    </source>
</evidence>
<dbReference type="Gene3D" id="1.25.10.10">
    <property type="entry name" value="Leucine-rich Repeat Variant"/>
    <property type="match status" value="1"/>
</dbReference>
<dbReference type="PROSITE" id="PS50176">
    <property type="entry name" value="ARM_REPEAT"/>
    <property type="match status" value="3"/>
</dbReference>
<keyword evidence="2 5" id="KW-0813">Transport</keyword>
<dbReference type="InterPro" id="IPR002652">
    <property type="entry name" value="Importin-a_IBB"/>
</dbReference>
<evidence type="ECO:0000313" key="9">
    <source>
        <dbReference type="EMBL" id="EED87517.1"/>
    </source>
</evidence>
<feature type="domain" description="IBB" evidence="8">
    <location>
        <begin position="1"/>
        <end position="53"/>
    </location>
</feature>
<feature type="compositionally biased region" description="Basic and acidic residues" evidence="7">
    <location>
        <begin position="1"/>
        <end position="27"/>
    </location>
</feature>
<reference evidence="9 10" key="1">
    <citation type="journal article" date="2004" name="Science">
        <title>The genome of the diatom Thalassiosira pseudonana: ecology, evolution, and metabolism.</title>
        <authorList>
            <person name="Armbrust E.V."/>
            <person name="Berges J.A."/>
            <person name="Bowler C."/>
            <person name="Green B.R."/>
            <person name="Martinez D."/>
            <person name="Putnam N.H."/>
            <person name="Zhou S."/>
            <person name="Allen A.E."/>
            <person name="Apt K.E."/>
            <person name="Bechner M."/>
            <person name="Brzezinski M.A."/>
            <person name="Chaal B.K."/>
            <person name="Chiovitti A."/>
            <person name="Davis A.K."/>
            <person name="Demarest M.S."/>
            <person name="Detter J.C."/>
            <person name="Glavina T."/>
            <person name="Goodstein D."/>
            <person name="Hadi M.Z."/>
            <person name="Hellsten U."/>
            <person name="Hildebrand M."/>
            <person name="Jenkins B.D."/>
            <person name="Jurka J."/>
            <person name="Kapitonov V.V."/>
            <person name="Kroger N."/>
            <person name="Lau W.W."/>
            <person name="Lane T.W."/>
            <person name="Larimer F.W."/>
            <person name="Lippmeier J.C."/>
            <person name="Lucas S."/>
            <person name="Medina M."/>
            <person name="Montsant A."/>
            <person name="Obornik M."/>
            <person name="Parker M.S."/>
            <person name="Palenik B."/>
            <person name="Pazour G.J."/>
            <person name="Richardson P.M."/>
            <person name="Rynearson T.A."/>
            <person name="Saito M.A."/>
            <person name="Schwartz D.C."/>
            <person name="Thamatrakoln K."/>
            <person name="Valentin K."/>
            <person name="Vardi A."/>
            <person name="Wilkerson F.P."/>
            <person name="Rokhsar D.S."/>
        </authorList>
    </citation>
    <scope>NUCLEOTIDE SEQUENCE [LARGE SCALE GENOMIC DNA]</scope>
    <source>
        <strain evidence="9 10">CCMP1335</strain>
    </source>
</reference>
<dbReference type="PIRSF" id="PIRSF005673">
    <property type="entry name" value="Importin_alpha"/>
    <property type="match status" value="1"/>
</dbReference>
<feature type="repeat" description="ARM" evidence="6">
    <location>
        <begin position="140"/>
        <end position="183"/>
    </location>
</feature>
<dbReference type="InterPro" id="IPR024931">
    <property type="entry name" value="Importin_alpha"/>
</dbReference>
<dbReference type="GO" id="GO:0006607">
    <property type="term" value="P:NLS-bearing protein import into nucleus"/>
    <property type="evidence" value="ECO:0000318"/>
    <property type="project" value="GO_Central"/>
</dbReference>
<evidence type="ECO:0000256" key="3">
    <source>
        <dbReference type="ARBA" id="ARBA00022737"/>
    </source>
</evidence>
<dbReference type="PaxDb" id="35128-Thaps43097"/>
<evidence type="ECO:0000256" key="7">
    <source>
        <dbReference type="SAM" id="MobiDB-lite"/>
    </source>
</evidence>
<feature type="repeat" description="ARM" evidence="6">
    <location>
        <begin position="183"/>
        <end position="211"/>
    </location>
</feature>